<dbReference type="InterPro" id="IPR029028">
    <property type="entry name" value="Alpha/beta_knot_MTases"/>
</dbReference>
<dbReference type="InterPro" id="IPR046887">
    <property type="entry name" value="RsmE_PUA-like"/>
</dbReference>
<evidence type="ECO:0000256" key="1">
    <source>
        <dbReference type="ARBA" id="ARBA00004496"/>
    </source>
</evidence>
<gene>
    <name evidence="13" type="ORF">ENS56_08095</name>
</gene>
<sequence>MILVTTNGYSTLEFLSDIELFFSDELSDKKIILKDDDFIHCTRVFRYKAGDKVFVTDGKGKIYHCEISSIHKNELEALILSYTEQEIKYPNFHFCIPILKNKDRFRFAFEKLIELGITNIIIYKADRAVSEKFNVDKYKKIAVETIKQSLQANLPVIKSIGTITELNSYEGNKIIFEQNAEIKFDKNIIDESDINYFIFGPEGGLTEREIKSLRNHKKYSLAENRLRTETAIIKAASVLTL</sequence>
<keyword evidence="3 10" id="KW-0963">Cytoplasm</keyword>
<dbReference type="EC" id="2.1.1.193" evidence="10"/>
<dbReference type="Gene3D" id="3.40.1280.10">
    <property type="match status" value="1"/>
</dbReference>
<keyword evidence="7 10" id="KW-0949">S-adenosyl-L-methionine</keyword>
<dbReference type="InterPro" id="IPR046886">
    <property type="entry name" value="RsmE_MTase_dom"/>
</dbReference>
<evidence type="ECO:0000259" key="11">
    <source>
        <dbReference type="Pfam" id="PF04452"/>
    </source>
</evidence>
<dbReference type="GO" id="GO:0005737">
    <property type="term" value="C:cytoplasm"/>
    <property type="evidence" value="ECO:0007669"/>
    <property type="project" value="UniProtKB-SubCell"/>
</dbReference>
<dbReference type="InterPro" id="IPR015947">
    <property type="entry name" value="PUA-like_sf"/>
</dbReference>
<proteinExistence type="inferred from homology"/>
<evidence type="ECO:0000256" key="7">
    <source>
        <dbReference type="ARBA" id="ARBA00022691"/>
    </source>
</evidence>
<accession>A0A832G6Y3</accession>
<dbReference type="CDD" id="cd18084">
    <property type="entry name" value="RsmE-like"/>
    <property type="match status" value="1"/>
</dbReference>
<evidence type="ECO:0000313" key="13">
    <source>
        <dbReference type="EMBL" id="HGT47980.1"/>
    </source>
</evidence>
<evidence type="ECO:0000256" key="6">
    <source>
        <dbReference type="ARBA" id="ARBA00022679"/>
    </source>
</evidence>
<evidence type="ECO:0000256" key="8">
    <source>
        <dbReference type="ARBA" id="ARBA00025699"/>
    </source>
</evidence>
<dbReference type="SUPFAM" id="SSF88697">
    <property type="entry name" value="PUA domain-like"/>
    <property type="match status" value="1"/>
</dbReference>
<comment type="caution">
    <text evidence="13">The sequence shown here is derived from an EMBL/GenBank/DDBJ whole genome shotgun (WGS) entry which is preliminary data.</text>
</comment>
<evidence type="ECO:0000259" key="12">
    <source>
        <dbReference type="Pfam" id="PF20260"/>
    </source>
</evidence>
<comment type="catalytic activity">
    <reaction evidence="9 10">
        <text>uridine(1498) in 16S rRNA + S-adenosyl-L-methionine = N(3)-methyluridine(1498) in 16S rRNA + S-adenosyl-L-homocysteine + H(+)</text>
        <dbReference type="Rhea" id="RHEA:42920"/>
        <dbReference type="Rhea" id="RHEA-COMP:10283"/>
        <dbReference type="Rhea" id="RHEA-COMP:10284"/>
        <dbReference type="ChEBI" id="CHEBI:15378"/>
        <dbReference type="ChEBI" id="CHEBI:57856"/>
        <dbReference type="ChEBI" id="CHEBI:59789"/>
        <dbReference type="ChEBI" id="CHEBI:65315"/>
        <dbReference type="ChEBI" id="CHEBI:74502"/>
        <dbReference type="EC" id="2.1.1.193"/>
    </reaction>
</comment>
<dbReference type="Gene3D" id="2.40.240.20">
    <property type="entry name" value="Hypothetical PUA domain-like, domain 1"/>
    <property type="match status" value="1"/>
</dbReference>
<dbReference type="Pfam" id="PF04452">
    <property type="entry name" value="Methyltrans_RNA"/>
    <property type="match status" value="1"/>
</dbReference>
<evidence type="ECO:0000256" key="9">
    <source>
        <dbReference type="ARBA" id="ARBA00047944"/>
    </source>
</evidence>
<dbReference type="AlphaFoldDB" id="A0A832G6Y3"/>
<dbReference type="GO" id="GO:0070475">
    <property type="term" value="P:rRNA base methylation"/>
    <property type="evidence" value="ECO:0007669"/>
    <property type="project" value="TreeGrafter"/>
</dbReference>
<dbReference type="GO" id="GO:0070042">
    <property type="term" value="F:rRNA (uridine-N3-)-methyltransferase activity"/>
    <property type="evidence" value="ECO:0007669"/>
    <property type="project" value="TreeGrafter"/>
</dbReference>
<evidence type="ECO:0000256" key="5">
    <source>
        <dbReference type="ARBA" id="ARBA00022603"/>
    </source>
</evidence>
<evidence type="ECO:0000256" key="10">
    <source>
        <dbReference type="PIRNR" id="PIRNR015601"/>
    </source>
</evidence>
<evidence type="ECO:0000256" key="2">
    <source>
        <dbReference type="ARBA" id="ARBA00005528"/>
    </source>
</evidence>
<dbReference type="Pfam" id="PF20260">
    <property type="entry name" value="PUA_4"/>
    <property type="match status" value="1"/>
</dbReference>
<comment type="similarity">
    <text evidence="2 10">Belongs to the RNA methyltransferase RsmE family.</text>
</comment>
<dbReference type="PANTHER" id="PTHR30027:SF3">
    <property type="entry name" value="16S RRNA (URACIL(1498)-N(3))-METHYLTRANSFERASE"/>
    <property type="match status" value="1"/>
</dbReference>
<reference evidence="13" key="1">
    <citation type="journal article" date="2020" name="mSystems">
        <title>Genome- and Community-Level Interaction Insights into Carbon Utilization and Element Cycling Functions of Hydrothermarchaeota in Hydrothermal Sediment.</title>
        <authorList>
            <person name="Zhou Z."/>
            <person name="Liu Y."/>
            <person name="Xu W."/>
            <person name="Pan J."/>
            <person name="Luo Z.H."/>
            <person name="Li M."/>
        </authorList>
    </citation>
    <scope>NUCLEOTIDE SEQUENCE [LARGE SCALE GENOMIC DNA]</scope>
    <source>
        <strain evidence="13">SpSt-500</strain>
    </source>
</reference>
<comment type="subcellular location">
    <subcellularLocation>
        <location evidence="1 10">Cytoplasm</location>
    </subcellularLocation>
</comment>
<comment type="function">
    <text evidence="8 10">Specifically methylates the N3 position of the uracil ring of uridine 1498 (m3U1498) in 16S rRNA. Acts on the fully assembled 30S ribosomal subunit.</text>
</comment>
<evidence type="ECO:0000256" key="4">
    <source>
        <dbReference type="ARBA" id="ARBA00022552"/>
    </source>
</evidence>
<dbReference type="PANTHER" id="PTHR30027">
    <property type="entry name" value="RIBOSOMAL RNA SMALL SUBUNIT METHYLTRANSFERASE E"/>
    <property type="match status" value="1"/>
</dbReference>
<protein>
    <recommendedName>
        <fullName evidence="10">Ribosomal RNA small subunit methyltransferase E</fullName>
        <ecNumber evidence="10">2.1.1.193</ecNumber>
    </recommendedName>
</protein>
<dbReference type="InterPro" id="IPR006700">
    <property type="entry name" value="RsmE"/>
</dbReference>
<dbReference type="NCBIfam" id="TIGR00046">
    <property type="entry name" value="RsmE family RNA methyltransferase"/>
    <property type="match status" value="1"/>
</dbReference>
<name>A0A832G6Y3_9BACT</name>
<keyword evidence="6 10" id="KW-0808">Transferase</keyword>
<dbReference type="InterPro" id="IPR029026">
    <property type="entry name" value="tRNA_m1G_MTases_N"/>
</dbReference>
<organism evidence="13">
    <name type="scientific">Ignavibacterium album</name>
    <dbReference type="NCBI Taxonomy" id="591197"/>
    <lineage>
        <taxon>Bacteria</taxon>
        <taxon>Pseudomonadati</taxon>
        <taxon>Ignavibacteriota</taxon>
        <taxon>Ignavibacteria</taxon>
        <taxon>Ignavibacteriales</taxon>
        <taxon>Ignavibacteriaceae</taxon>
        <taxon>Ignavibacterium</taxon>
    </lineage>
</organism>
<feature type="domain" description="Ribosomal RNA small subunit methyltransferase E PUA-like" evidence="12">
    <location>
        <begin position="33"/>
        <end position="79"/>
    </location>
</feature>
<dbReference type="PIRSF" id="PIRSF015601">
    <property type="entry name" value="MTase_slr0722"/>
    <property type="match status" value="1"/>
</dbReference>
<feature type="domain" description="Ribosomal RNA small subunit methyltransferase E methyltransferase" evidence="11">
    <location>
        <begin position="91"/>
        <end position="239"/>
    </location>
</feature>
<dbReference type="EMBL" id="DSVI01000009">
    <property type="protein sequence ID" value="HGT47980.1"/>
    <property type="molecule type" value="Genomic_DNA"/>
</dbReference>
<keyword evidence="5 10" id="KW-0489">Methyltransferase</keyword>
<dbReference type="SUPFAM" id="SSF75217">
    <property type="entry name" value="alpha/beta knot"/>
    <property type="match status" value="1"/>
</dbReference>
<keyword evidence="4 10" id="KW-0698">rRNA processing</keyword>
<evidence type="ECO:0000256" key="3">
    <source>
        <dbReference type="ARBA" id="ARBA00022490"/>
    </source>
</evidence>